<evidence type="ECO:0000313" key="8">
    <source>
        <dbReference type="Proteomes" id="UP001497457"/>
    </source>
</evidence>
<dbReference type="GO" id="GO:0006887">
    <property type="term" value="P:exocytosis"/>
    <property type="evidence" value="ECO:0007669"/>
    <property type="project" value="UniProtKB-KW"/>
</dbReference>
<feature type="domain" description="Exocyst complex subunit Exo70 C-terminal" evidence="5">
    <location>
        <begin position="300"/>
        <end position="670"/>
    </location>
</feature>
<feature type="region of interest" description="Disordered" evidence="4">
    <location>
        <begin position="1"/>
        <end position="22"/>
    </location>
</feature>
<sequence length="686" mass="75204">MSSAAPAPPQPESPSAAAGGGGDKVLAAAQHIVKTLATSKNAADDMIRILSGFDNRLSSITNDHLFPSPDPSSEPASGSASGSGSSASEISAAAAFDAADQLIQLWDATPEALVFEAPEDDVAQYLAAVDVAVDHLARGGPGGARAGVAVQLAMARLEEELRHLMVRHAVPIDPTGLFFSLRRLSLESMDDLDASSEFDAATPHSLDGTPAGPETARGAALGANPFEDQVFDPVRPEAVDDLRAIADRMARAGYSRELADAYCGVRRDLLDEYLSVLGVERLSIDEVQRIEWKLLNDKMKKWVHGVKTVVRILLAGERRLCDQVLAASDDLMEECFLESTKGCIMQILSFGDAVAVCPRSPEKVPRILDMYEALAEVIPEMRDLCIGSSGDGVISDVQAILDRLGDAVRGNLFEFGKMLQQETSRRAMTAGEIHPMTRYVMNYLRLLVVYSETLDALLADDNGDQDGFRNSDDQDQEHLESMTPLGRRLLKLISYLEANLEGKSKLYEDSALECIFAMNNLLYIVQKVKDSELGKILGDHWIKRRSGKIRQYSKSYLRVSWTKALSYFKEDGYGSGSGSGSGSGHSSSRMSIKERFKNFNMAFEEIYRNQTLWKVPDPQLREELKISVSENVIPAYRAFLGRYGNQVDVGRNPGKYIKYTPEDLESQLSDLFEGSSVSANHSRRRT</sequence>
<dbReference type="Proteomes" id="UP001497457">
    <property type="component" value="Chromosome 3rd"/>
</dbReference>
<dbReference type="InterPro" id="IPR046364">
    <property type="entry name" value="Exo70_C"/>
</dbReference>
<evidence type="ECO:0000256" key="1">
    <source>
        <dbReference type="ARBA" id="ARBA00006756"/>
    </source>
</evidence>
<dbReference type="SUPFAM" id="SSF74788">
    <property type="entry name" value="Cullin repeat-like"/>
    <property type="match status" value="1"/>
</dbReference>
<keyword evidence="8" id="KW-1185">Reference proteome</keyword>
<evidence type="ECO:0000259" key="5">
    <source>
        <dbReference type="Pfam" id="PF03081"/>
    </source>
</evidence>
<gene>
    <name evidence="6" type="ORF">URODEC1_LOCUS76226</name>
    <name evidence="7" type="ORF">URODEC1_LOCUS96031</name>
</gene>
<dbReference type="PANTHER" id="PTHR12542">
    <property type="entry name" value="EXOCYST COMPLEX PROTEIN EXO70"/>
    <property type="match status" value="1"/>
</dbReference>
<dbReference type="Pfam" id="PF20669">
    <property type="entry name" value="Exo70_N"/>
    <property type="match status" value="1"/>
</dbReference>
<evidence type="ECO:0000313" key="7">
    <source>
        <dbReference type="EMBL" id="CAL5058115.1"/>
    </source>
</evidence>
<dbReference type="Gene3D" id="1.20.1280.170">
    <property type="entry name" value="Exocyst complex component Exo70"/>
    <property type="match status" value="1"/>
</dbReference>
<keyword evidence="3" id="KW-0268">Exocytosis</keyword>
<dbReference type="PANTHER" id="PTHR12542:SF168">
    <property type="entry name" value="EXOCYST SUBUNIT EXO70 FAMILY PROTEIN"/>
    <property type="match status" value="1"/>
</dbReference>
<dbReference type="GO" id="GO:0015031">
    <property type="term" value="P:protein transport"/>
    <property type="evidence" value="ECO:0007669"/>
    <property type="project" value="UniProtKB-KW"/>
</dbReference>
<evidence type="ECO:0000256" key="4">
    <source>
        <dbReference type="SAM" id="MobiDB-lite"/>
    </source>
</evidence>
<dbReference type="EMBL" id="OZ075114">
    <property type="protein sequence ID" value="CAL5058115.1"/>
    <property type="molecule type" value="Genomic_DNA"/>
</dbReference>
<feature type="region of interest" description="Disordered" evidence="4">
    <location>
        <begin position="199"/>
        <end position="219"/>
    </location>
</feature>
<comment type="similarity">
    <text evidence="1 3">Belongs to the EXO70 family.</text>
</comment>
<accession>A0ABC9CL31</accession>
<reference evidence="6" key="1">
    <citation type="submission" date="2024-10" db="EMBL/GenBank/DDBJ databases">
        <authorList>
            <person name="Ryan C."/>
        </authorList>
    </citation>
    <scope>NUCLEOTIDE SEQUENCE [LARGE SCALE GENOMIC DNA]</scope>
</reference>
<keyword evidence="2 3" id="KW-0813">Transport</keyword>
<dbReference type="InterPro" id="IPR016159">
    <property type="entry name" value="Cullin_repeat-like_dom_sf"/>
</dbReference>
<proteinExistence type="inferred from homology"/>
<evidence type="ECO:0000313" key="6">
    <source>
        <dbReference type="EMBL" id="CAL5021864.1"/>
    </source>
</evidence>
<dbReference type="Proteomes" id="UP001497457">
    <property type="component" value="Chromosome 4rd"/>
</dbReference>
<organism evidence="6 8">
    <name type="scientific">Urochloa decumbens</name>
    <dbReference type="NCBI Taxonomy" id="240449"/>
    <lineage>
        <taxon>Eukaryota</taxon>
        <taxon>Viridiplantae</taxon>
        <taxon>Streptophyta</taxon>
        <taxon>Embryophyta</taxon>
        <taxon>Tracheophyta</taxon>
        <taxon>Spermatophyta</taxon>
        <taxon>Magnoliopsida</taxon>
        <taxon>Liliopsida</taxon>
        <taxon>Poales</taxon>
        <taxon>Poaceae</taxon>
        <taxon>PACMAD clade</taxon>
        <taxon>Panicoideae</taxon>
        <taxon>Panicodae</taxon>
        <taxon>Paniceae</taxon>
        <taxon>Melinidinae</taxon>
        <taxon>Urochloa</taxon>
    </lineage>
</organism>
<comment type="function">
    <text evidence="3">Component of the exocyst complex.</text>
</comment>
<evidence type="ECO:0000256" key="2">
    <source>
        <dbReference type="ARBA" id="ARBA00022448"/>
    </source>
</evidence>
<dbReference type="InterPro" id="IPR004140">
    <property type="entry name" value="Exo70"/>
</dbReference>
<dbReference type="Pfam" id="PF03081">
    <property type="entry name" value="Exo70_C"/>
    <property type="match status" value="1"/>
</dbReference>
<feature type="region of interest" description="Disordered" evidence="4">
    <location>
        <begin position="61"/>
        <end position="85"/>
    </location>
</feature>
<name>A0ABC9CL31_9POAL</name>
<feature type="compositionally biased region" description="Low complexity" evidence="4">
    <location>
        <begin position="71"/>
        <end position="85"/>
    </location>
</feature>
<keyword evidence="3" id="KW-0653">Protein transport</keyword>
<feature type="compositionally biased region" description="Pro residues" evidence="4">
    <location>
        <begin position="1"/>
        <end position="12"/>
    </location>
</feature>
<protein>
    <recommendedName>
        <fullName evidence="3">Exocyst subunit Exo70 family protein</fullName>
    </recommendedName>
</protein>
<evidence type="ECO:0000256" key="3">
    <source>
        <dbReference type="RuleBase" id="RU365026"/>
    </source>
</evidence>
<dbReference type="EMBL" id="OZ075113">
    <property type="protein sequence ID" value="CAL5021864.1"/>
    <property type="molecule type" value="Genomic_DNA"/>
</dbReference>
<dbReference type="AlphaFoldDB" id="A0ABC9CL31"/>